<dbReference type="Pfam" id="PF04055">
    <property type="entry name" value="Radical_SAM"/>
    <property type="match status" value="1"/>
</dbReference>
<evidence type="ECO:0000313" key="8">
    <source>
        <dbReference type="Proteomes" id="UP000632659"/>
    </source>
</evidence>
<comment type="cofactor">
    <cofactor evidence="5">
        <name>[4Fe-4S] cluster</name>
        <dbReference type="ChEBI" id="CHEBI:49883"/>
    </cofactor>
    <text evidence="5">Binds 1 [4Fe-4S] cluster. The cluster is coordinated with 3 cysteines and an exchangeable S-adenosyl-L-methionine.</text>
</comment>
<dbReference type="GO" id="GO:0051536">
    <property type="term" value="F:iron-sulfur cluster binding"/>
    <property type="evidence" value="ECO:0007669"/>
    <property type="project" value="UniProtKB-KW"/>
</dbReference>
<evidence type="ECO:0000256" key="2">
    <source>
        <dbReference type="ARBA" id="ARBA00022723"/>
    </source>
</evidence>
<dbReference type="Proteomes" id="UP000632659">
    <property type="component" value="Unassembled WGS sequence"/>
</dbReference>
<feature type="binding site" evidence="5">
    <location>
        <position position="70"/>
    </location>
    <ligand>
        <name>[4Fe-4S] cluster</name>
        <dbReference type="ChEBI" id="CHEBI:49883"/>
        <note>4Fe-4S-S-AdoMet</note>
    </ligand>
</feature>
<keyword evidence="4 5" id="KW-0411">Iron-sulfur</keyword>
<evidence type="ECO:0000256" key="1">
    <source>
        <dbReference type="ARBA" id="ARBA00022691"/>
    </source>
</evidence>
<evidence type="ECO:0000256" key="3">
    <source>
        <dbReference type="ARBA" id="ARBA00023004"/>
    </source>
</evidence>
<evidence type="ECO:0000256" key="4">
    <source>
        <dbReference type="ARBA" id="ARBA00023014"/>
    </source>
</evidence>
<dbReference type="GO" id="GO:0003824">
    <property type="term" value="F:catalytic activity"/>
    <property type="evidence" value="ECO:0007669"/>
    <property type="project" value="InterPro"/>
</dbReference>
<evidence type="ECO:0000313" key="7">
    <source>
        <dbReference type="EMBL" id="MBC8611844.1"/>
    </source>
</evidence>
<proteinExistence type="predicted"/>
<dbReference type="InterPro" id="IPR013785">
    <property type="entry name" value="Aldolase_TIM"/>
</dbReference>
<organism evidence="7 8">
    <name type="scientific">Massiliimalia timonensis</name>
    <dbReference type="NCBI Taxonomy" id="1987501"/>
    <lineage>
        <taxon>Bacteria</taxon>
        <taxon>Bacillati</taxon>
        <taxon>Bacillota</taxon>
        <taxon>Clostridia</taxon>
        <taxon>Eubacteriales</taxon>
        <taxon>Oscillospiraceae</taxon>
        <taxon>Massiliimalia</taxon>
    </lineage>
</organism>
<dbReference type="Gene3D" id="3.20.20.70">
    <property type="entry name" value="Aldolase class I"/>
    <property type="match status" value="1"/>
</dbReference>
<dbReference type="SUPFAM" id="SSF102114">
    <property type="entry name" value="Radical SAM enzymes"/>
    <property type="match status" value="1"/>
</dbReference>
<dbReference type="InterPro" id="IPR040085">
    <property type="entry name" value="MJ0674-like"/>
</dbReference>
<dbReference type="PANTHER" id="PTHR43075">
    <property type="entry name" value="FORMATE LYASE ACTIVATING ENZYME, PUTATIVE (AFU_ORTHOLOGUE AFUA_2G15630)-RELATED"/>
    <property type="match status" value="1"/>
</dbReference>
<protein>
    <submittedName>
        <fullName evidence="7">Radical SAM protein</fullName>
    </submittedName>
</protein>
<name>A0A8J6TR31_9FIRM</name>
<keyword evidence="1 5" id="KW-0949">S-adenosyl-L-methionine</keyword>
<keyword evidence="8" id="KW-1185">Reference proteome</keyword>
<reference evidence="7" key="1">
    <citation type="submission" date="2020-08" db="EMBL/GenBank/DDBJ databases">
        <title>Genome public.</title>
        <authorList>
            <person name="Liu C."/>
            <person name="Sun Q."/>
        </authorList>
    </citation>
    <scope>NUCLEOTIDE SEQUENCE</scope>
    <source>
        <strain evidence="7">NSJ-15</strain>
    </source>
</reference>
<dbReference type="InterPro" id="IPR007197">
    <property type="entry name" value="rSAM"/>
</dbReference>
<dbReference type="GO" id="GO:0046872">
    <property type="term" value="F:metal ion binding"/>
    <property type="evidence" value="ECO:0007669"/>
    <property type="project" value="UniProtKB-KW"/>
</dbReference>
<dbReference type="InterPro" id="IPR058240">
    <property type="entry name" value="rSAM_sf"/>
</dbReference>
<feature type="binding site" evidence="5">
    <location>
        <position position="66"/>
    </location>
    <ligand>
        <name>[4Fe-4S] cluster</name>
        <dbReference type="ChEBI" id="CHEBI:49883"/>
        <note>4Fe-4S-S-AdoMet</note>
    </ligand>
</feature>
<dbReference type="PANTHER" id="PTHR43075:SF1">
    <property type="entry name" value="FORMATE LYASE ACTIVATING ENZYME, PUTATIVE (AFU_ORTHOLOGUE AFUA_2G15630)-RELATED"/>
    <property type="match status" value="1"/>
</dbReference>
<dbReference type="RefSeq" id="WP_187536791.1">
    <property type="nucleotide sequence ID" value="NZ_JACRTL010000008.1"/>
</dbReference>
<feature type="binding site" evidence="5">
    <location>
        <position position="73"/>
    </location>
    <ligand>
        <name>[4Fe-4S] cluster</name>
        <dbReference type="ChEBI" id="CHEBI:49883"/>
        <note>4Fe-4S-S-AdoMet</note>
    </ligand>
</feature>
<evidence type="ECO:0000256" key="5">
    <source>
        <dbReference type="PIRSR" id="PIRSR004869-50"/>
    </source>
</evidence>
<dbReference type="SFLD" id="SFLDG01099">
    <property type="entry name" value="Uncharacterised_Radical_SAM_Su"/>
    <property type="match status" value="1"/>
</dbReference>
<sequence>MDKSPHPLYTRCTLCPRRCGVNRLAGELGFCRAPAQVKTARAALHFWEEPCLSGSAGSGTVFFSHCTLQCRFCQNREISTGGFGIPITEEQLCEIFLNLQAQGALNINLVTPTHYVPSILTALERARGRGLHLPVVYNSSGYESVETLRLLDGAVDIYLPDLKYFDDQLAQNFSHAPHYFQTAISAIQEMVSQVGLPKLEVDGRMRKGVIIRHLMLPGQLEDTKLLLRAVAERFGDRVMISLMNQYTPTKECCSDPVLSKTVTAEEYREAVEFMEQLGLTQGFLQEGGAVGESFIPSFSLEGLERYCQK</sequence>
<dbReference type="EMBL" id="JACRTL010000008">
    <property type="protein sequence ID" value="MBC8611844.1"/>
    <property type="molecule type" value="Genomic_DNA"/>
</dbReference>
<dbReference type="InterPro" id="IPR016431">
    <property type="entry name" value="Pyrv-formate_lyase-activ_prd"/>
</dbReference>
<accession>A0A8J6TR31</accession>
<keyword evidence="3 5" id="KW-0408">Iron</keyword>
<comment type="caution">
    <text evidence="7">The sequence shown here is derived from an EMBL/GenBank/DDBJ whole genome shotgun (WGS) entry which is preliminary data.</text>
</comment>
<keyword evidence="2 5" id="KW-0479">Metal-binding</keyword>
<dbReference type="SFLD" id="SFLDS00029">
    <property type="entry name" value="Radical_SAM"/>
    <property type="match status" value="1"/>
</dbReference>
<feature type="domain" description="Radical SAM core" evidence="6">
    <location>
        <begin position="62"/>
        <end position="218"/>
    </location>
</feature>
<gene>
    <name evidence="7" type="ORF">H8702_12155</name>
</gene>
<dbReference type="AlphaFoldDB" id="A0A8J6TR31"/>
<dbReference type="PIRSF" id="PIRSF004869">
    <property type="entry name" value="PflX_prd"/>
    <property type="match status" value="1"/>
</dbReference>
<evidence type="ECO:0000259" key="6">
    <source>
        <dbReference type="Pfam" id="PF04055"/>
    </source>
</evidence>